<dbReference type="InterPro" id="IPR018078">
    <property type="entry name" value="DNA-binding_RecF_CS"/>
</dbReference>
<dbReference type="InterPro" id="IPR001238">
    <property type="entry name" value="DNA-binding_RecF"/>
</dbReference>
<gene>
    <name evidence="9" type="primary">recF</name>
    <name evidence="12" type="ORF">C900_04666</name>
</gene>
<evidence type="ECO:0000256" key="9">
    <source>
        <dbReference type="HAMAP-Rule" id="MF_00365"/>
    </source>
</evidence>
<dbReference type="GO" id="GO:0005737">
    <property type="term" value="C:cytoplasm"/>
    <property type="evidence" value="ECO:0007669"/>
    <property type="project" value="UniProtKB-SubCell"/>
</dbReference>
<dbReference type="InterPro" id="IPR042174">
    <property type="entry name" value="RecF_2"/>
</dbReference>
<dbReference type="PANTHER" id="PTHR32182">
    <property type="entry name" value="DNA REPLICATION AND REPAIR PROTEIN RECF"/>
    <property type="match status" value="1"/>
</dbReference>
<dbReference type="PATRIC" id="fig|1237149.3.peg.4182"/>
<comment type="caution">
    <text evidence="12">The sequence shown here is derived from an EMBL/GenBank/DDBJ whole genome shotgun (WGS) entry which is preliminary data.</text>
</comment>
<dbReference type="GO" id="GO:0009432">
    <property type="term" value="P:SOS response"/>
    <property type="evidence" value="ECO:0007669"/>
    <property type="project" value="UniProtKB-UniRule"/>
</dbReference>
<dbReference type="Proteomes" id="UP000011135">
    <property type="component" value="Unassembled WGS sequence"/>
</dbReference>
<dbReference type="PANTHER" id="PTHR32182:SF0">
    <property type="entry name" value="DNA REPLICATION AND REPAIR PROTEIN RECF"/>
    <property type="match status" value="1"/>
</dbReference>
<dbReference type="InterPro" id="IPR003395">
    <property type="entry name" value="RecF/RecN/SMC_N"/>
</dbReference>
<dbReference type="InterPro" id="IPR027417">
    <property type="entry name" value="P-loop_NTPase"/>
</dbReference>
<dbReference type="GO" id="GO:0005524">
    <property type="term" value="F:ATP binding"/>
    <property type="evidence" value="ECO:0007669"/>
    <property type="project" value="UniProtKB-UniRule"/>
</dbReference>
<evidence type="ECO:0000256" key="1">
    <source>
        <dbReference type="ARBA" id="ARBA00004496"/>
    </source>
</evidence>
<reference evidence="12 13" key="1">
    <citation type="submission" date="2012-12" db="EMBL/GenBank/DDBJ databases">
        <title>Genome assembly of Fulvivirga imtechensis AK7.</title>
        <authorList>
            <person name="Nupur N."/>
            <person name="Khatri I."/>
            <person name="Kumar R."/>
            <person name="Subramanian S."/>
            <person name="Pinnaka A."/>
        </authorList>
    </citation>
    <scope>NUCLEOTIDE SEQUENCE [LARGE SCALE GENOMIC DNA]</scope>
    <source>
        <strain evidence="12 13">AK7</strain>
    </source>
</reference>
<dbReference type="AlphaFoldDB" id="L8JQE1"/>
<evidence type="ECO:0000256" key="2">
    <source>
        <dbReference type="ARBA" id="ARBA00008016"/>
    </source>
</evidence>
<accession>L8JQE1</accession>
<dbReference type="eggNOG" id="COG1195">
    <property type="taxonomic scope" value="Bacteria"/>
</dbReference>
<proteinExistence type="inferred from homology"/>
<keyword evidence="6 9" id="KW-0547">Nucleotide-binding</keyword>
<organism evidence="12 13">
    <name type="scientific">Fulvivirga imtechensis AK7</name>
    <dbReference type="NCBI Taxonomy" id="1237149"/>
    <lineage>
        <taxon>Bacteria</taxon>
        <taxon>Pseudomonadati</taxon>
        <taxon>Bacteroidota</taxon>
        <taxon>Cytophagia</taxon>
        <taxon>Cytophagales</taxon>
        <taxon>Fulvivirgaceae</taxon>
        <taxon>Fulvivirga</taxon>
    </lineage>
</organism>
<dbReference type="Pfam" id="PF02463">
    <property type="entry name" value="SMC_N"/>
    <property type="match status" value="1"/>
</dbReference>
<evidence type="ECO:0000256" key="7">
    <source>
        <dbReference type="ARBA" id="ARBA00022840"/>
    </source>
</evidence>
<dbReference type="OrthoDB" id="9803889at2"/>
<dbReference type="Gene3D" id="3.40.50.300">
    <property type="entry name" value="P-loop containing nucleotide triphosphate hydrolases"/>
    <property type="match status" value="1"/>
</dbReference>
<keyword evidence="9 10" id="KW-0227">DNA damage</keyword>
<dbReference type="GO" id="GO:0006260">
    <property type="term" value="P:DNA replication"/>
    <property type="evidence" value="ECO:0007669"/>
    <property type="project" value="UniProtKB-UniRule"/>
</dbReference>
<evidence type="ECO:0000313" key="12">
    <source>
        <dbReference type="EMBL" id="ELR69689.1"/>
    </source>
</evidence>
<evidence type="ECO:0000256" key="5">
    <source>
        <dbReference type="ARBA" id="ARBA00022705"/>
    </source>
</evidence>
<dbReference type="HAMAP" id="MF_00365">
    <property type="entry name" value="RecF"/>
    <property type="match status" value="1"/>
</dbReference>
<keyword evidence="4 9" id="KW-0963">Cytoplasm</keyword>
<keyword evidence="7 9" id="KW-0067">ATP-binding</keyword>
<dbReference type="NCBIfam" id="TIGR00611">
    <property type="entry name" value="recf"/>
    <property type="match status" value="1"/>
</dbReference>
<dbReference type="GO" id="GO:0006302">
    <property type="term" value="P:double-strand break repair"/>
    <property type="evidence" value="ECO:0007669"/>
    <property type="project" value="TreeGrafter"/>
</dbReference>
<protein>
    <recommendedName>
        <fullName evidence="3 9">DNA replication and repair protein RecF</fullName>
    </recommendedName>
</protein>
<dbReference type="Gene3D" id="1.20.1050.90">
    <property type="entry name" value="RecF/RecN/SMC, N-terminal domain"/>
    <property type="match status" value="1"/>
</dbReference>
<keyword evidence="8 9" id="KW-0238">DNA-binding</keyword>
<dbReference type="GO" id="GO:0000731">
    <property type="term" value="P:DNA synthesis involved in DNA repair"/>
    <property type="evidence" value="ECO:0007669"/>
    <property type="project" value="TreeGrafter"/>
</dbReference>
<evidence type="ECO:0000256" key="4">
    <source>
        <dbReference type="ARBA" id="ARBA00022490"/>
    </source>
</evidence>
<evidence type="ECO:0000256" key="10">
    <source>
        <dbReference type="RuleBase" id="RU000578"/>
    </source>
</evidence>
<keyword evidence="9 10" id="KW-0234">DNA repair</keyword>
<evidence type="ECO:0000313" key="13">
    <source>
        <dbReference type="Proteomes" id="UP000011135"/>
    </source>
</evidence>
<dbReference type="PROSITE" id="PS00618">
    <property type="entry name" value="RECF_2"/>
    <property type="match status" value="1"/>
</dbReference>
<sequence length="363" mass="42068">MHIEKLSLFNFKNYEDVTLNFSEKVNCLVGVNGSGKTNILDAIYYLSLTKSAFNNIDSQNIRFGESIFSIKGNFKLENKTYEIVCAFQEGSKKTFKANKKDYEKLSEHVGRFPVVLIAPNDVDVIREGSEARRKFFDTILCQLDSSYLETLSKYNQYLRQRNSALKKFAFIGRVDYDLINTYDDQLLKLGKDIFLKRAAFIRGFLMLFQQHYIQISQGKEEVNIIYRSEWLQDDFVAQFKASIKKDLALERTSMGIHRDDYRLIISGKPIKKFASQGQQKTYLVALKMAHFDTIAGLKDFKPILLLDDIFDKLDDERIRKLMEMITGHQFGQVFITDARRDRTEQLLATFNLPAQIITLPLAK</sequence>
<comment type="subcellular location">
    <subcellularLocation>
        <location evidence="1 9 10">Cytoplasm</location>
    </subcellularLocation>
</comment>
<feature type="domain" description="RecF/RecN/SMC N-terminal" evidence="11">
    <location>
        <begin position="2"/>
        <end position="345"/>
    </location>
</feature>
<comment type="similarity">
    <text evidence="2 9 10">Belongs to the RecF family.</text>
</comment>
<dbReference type="SUPFAM" id="SSF52540">
    <property type="entry name" value="P-loop containing nucleoside triphosphate hydrolases"/>
    <property type="match status" value="1"/>
</dbReference>
<evidence type="ECO:0000256" key="6">
    <source>
        <dbReference type="ARBA" id="ARBA00022741"/>
    </source>
</evidence>
<dbReference type="RefSeq" id="WP_009581855.1">
    <property type="nucleotide sequence ID" value="NZ_AMZN01000069.1"/>
</dbReference>
<dbReference type="STRING" id="1237149.C900_04666"/>
<comment type="function">
    <text evidence="9 10">The RecF protein is involved in DNA metabolism; it is required for DNA replication and normal SOS inducibility. RecF binds preferentially to single-stranded, linear DNA. It also seems to bind ATP.</text>
</comment>
<feature type="binding site" evidence="9">
    <location>
        <begin position="30"/>
        <end position="37"/>
    </location>
    <ligand>
        <name>ATP</name>
        <dbReference type="ChEBI" id="CHEBI:30616"/>
    </ligand>
</feature>
<evidence type="ECO:0000256" key="3">
    <source>
        <dbReference type="ARBA" id="ARBA00020170"/>
    </source>
</evidence>
<dbReference type="GO" id="GO:0003697">
    <property type="term" value="F:single-stranded DNA binding"/>
    <property type="evidence" value="ECO:0007669"/>
    <property type="project" value="UniProtKB-UniRule"/>
</dbReference>
<evidence type="ECO:0000259" key="11">
    <source>
        <dbReference type="Pfam" id="PF02463"/>
    </source>
</evidence>
<keyword evidence="13" id="KW-1185">Reference proteome</keyword>
<dbReference type="EMBL" id="AMZN01000069">
    <property type="protein sequence ID" value="ELR69689.1"/>
    <property type="molecule type" value="Genomic_DNA"/>
</dbReference>
<evidence type="ECO:0000256" key="8">
    <source>
        <dbReference type="ARBA" id="ARBA00023125"/>
    </source>
</evidence>
<name>L8JQE1_9BACT</name>
<keyword evidence="5 9" id="KW-0235">DNA replication</keyword>
<keyword evidence="9 10" id="KW-0742">SOS response</keyword>